<dbReference type="SUPFAM" id="SSF55785">
    <property type="entry name" value="PYP-like sensor domain (PAS domain)"/>
    <property type="match status" value="2"/>
</dbReference>
<dbReference type="InterPro" id="IPR005467">
    <property type="entry name" value="His_kinase_dom"/>
</dbReference>
<evidence type="ECO:0000259" key="7">
    <source>
        <dbReference type="PROSITE" id="PS50112"/>
    </source>
</evidence>
<dbReference type="Proteomes" id="UP000190888">
    <property type="component" value="Unassembled WGS sequence"/>
</dbReference>
<keyword evidence="10" id="KW-1185">Reference proteome</keyword>
<evidence type="ECO:0000256" key="4">
    <source>
        <dbReference type="ARBA" id="ARBA00022679"/>
    </source>
</evidence>
<dbReference type="InterPro" id="IPR004358">
    <property type="entry name" value="Sig_transdc_His_kin-like_C"/>
</dbReference>
<accession>A0A1T4KCA2</accession>
<dbReference type="InterPro" id="IPR035965">
    <property type="entry name" value="PAS-like_dom_sf"/>
</dbReference>
<dbReference type="Pfam" id="PF02518">
    <property type="entry name" value="HATPase_c"/>
    <property type="match status" value="1"/>
</dbReference>
<dbReference type="InterPro" id="IPR013767">
    <property type="entry name" value="PAS_fold"/>
</dbReference>
<dbReference type="SUPFAM" id="SSF55874">
    <property type="entry name" value="ATPase domain of HSP90 chaperone/DNA topoisomerase II/histidine kinase"/>
    <property type="match status" value="1"/>
</dbReference>
<keyword evidence="5" id="KW-0418">Kinase</keyword>
<dbReference type="CDD" id="cd00082">
    <property type="entry name" value="HisKA"/>
    <property type="match status" value="1"/>
</dbReference>
<dbReference type="InterPro" id="IPR036097">
    <property type="entry name" value="HisK_dim/P_sf"/>
</dbReference>
<protein>
    <recommendedName>
        <fullName evidence="2">histidine kinase</fullName>
        <ecNumber evidence="2">2.7.13.3</ecNumber>
    </recommendedName>
</protein>
<dbReference type="RefSeq" id="WP_078829937.1">
    <property type="nucleotide sequence ID" value="NZ_FUWH01000001.1"/>
</dbReference>
<dbReference type="Gene3D" id="3.30.565.10">
    <property type="entry name" value="Histidine kinase-like ATPase, C-terminal domain"/>
    <property type="match status" value="1"/>
</dbReference>
<organism evidence="9 10">
    <name type="scientific">Sediminibacterium ginsengisoli</name>
    <dbReference type="NCBI Taxonomy" id="413434"/>
    <lineage>
        <taxon>Bacteria</taxon>
        <taxon>Pseudomonadati</taxon>
        <taxon>Bacteroidota</taxon>
        <taxon>Chitinophagia</taxon>
        <taxon>Chitinophagales</taxon>
        <taxon>Chitinophagaceae</taxon>
        <taxon>Sediminibacterium</taxon>
    </lineage>
</organism>
<dbReference type="InterPro" id="IPR052162">
    <property type="entry name" value="Sensor_kinase/Photoreceptor"/>
</dbReference>
<evidence type="ECO:0000256" key="3">
    <source>
        <dbReference type="ARBA" id="ARBA00022553"/>
    </source>
</evidence>
<dbReference type="SUPFAM" id="SSF47384">
    <property type="entry name" value="Homodimeric domain of signal transducing histidine kinase"/>
    <property type="match status" value="1"/>
</dbReference>
<dbReference type="AlphaFoldDB" id="A0A1T4KCA2"/>
<dbReference type="GO" id="GO:0006355">
    <property type="term" value="P:regulation of DNA-templated transcription"/>
    <property type="evidence" value="ECO:0007669"/>
    <property type="project" value="InterPro"/>
</dbReference>
<feature type="domain" description="PAS" evidence="7">
    <location>
        <begin position="135"/>
        <end position="207"/>
    </location>
</feature>
<evidence type="ECO:0000313" key="9">
    <source>
        <dbReference type="EMBL" id="SJZ40031.1"/>
    </source>
</evidence>
<dbReference type="PROSITE" id="PS50113">
    <property type="entry name" value="PAC"/>
    <property type="match status" value="1"/>
</dbReference>
<evidence type="ECO:0000256" key="1">
    <source>
        <dbReference type="ARBA" id="ARBA00000085"/>
    </source>
</evidence>
<sequence>MNLSPEPTPEHLQFAIEAAELGTWDLNPFTNSFTCNALVKEWFGLPADTTFVPLSAAVERIAPGDQPRIEKAIAAAMEPDSDGRYDVTYAVTSAITGKTRVLRAKGKTLRNEKGELIRFNGILQDITAETEWREQEQKLLTLIENSVDLMSVLDMNGINSYINPAGKNLLGIPPEADITTIPIKEFHTPEQLFFVETEIIPAVMTKKRWSGQFAIKNGESGEIIPLYNNCHRIDDPRTGEPIGIGAVMRDLRPELAIRNELEKNVQERTKELQEAYDALEKRNKELASFAYVSSHDLQEPLRKIQTFVSRLQETEAAQLSDKARDYFERIRRSANRMQTLINDLLSYAREDSAETVLRPADLNQLIAGISSQLQEELQRNNATLTVTDLPVVQGIPFQLQQLFINLFSNALKFARPDVRPEIKISATVVAGSGATHTLPAKEHYYHHIRVEDNGIGFRPEYAERIFEVFQRLHPKTSYEGSGIGLAICRKIMEKHKGAIYAEGQPDQGAVFHIYIPV</sequence>
<dbReference type="GO" id="GO:0000155">
    <property type="term" value="F:phosphorelay sensor kinase activity"/>
    <property type="evidence" value="ECO:0007669"/>
    <property type="project" value="InterPro"/>
</dbReference>
<dbReference type="CDD" id="cd00130">
    <property type="entry name" value="PAS"/>
    <property type="match status" value="1"/>
</dbReference>
<dbReference type="SMART" id="SM00387">
    <property type="entry name" value="HATPase_c"/>
    <property type="match status" value="1"/>
</dbReference>
<feature type="domain" description="Histidine kinase" evidence="6">
    <location>
        <begin position="292"/>
        <end position="517"/>
    </location>
</feature>
<dbReference type="OrthoDB" id="607558at2"/>
<dbReference type="InterPro" id="IPR013655">
    <property type="entry name" value="PAS_fold_3"/>
</dbReference>
<comment type="catalytic activity">
    <reaction evidence="1">
        <text>ATP + protein L-histidine = ADP + protein N-phospho-L-histidine.</text>
        <dbReference type="EC" id="2.7.13.3"/>
    </reaction>
</comment>
<dbReference type="InterPro" id="IPR003661">
    <property type="entry name" value="HisK_dim/P_dom"/>
</dbReference>
<dbReference type="PRINTS" id="PR00344">
    <property type="entry name" value="BCTRLSENSOR"/>
</dbReference>
<dbReference type="EMBL" id="FUWH01000001">
    <property type="protein sequence ID" value="SJZ40031.1"/>
    <property type="molecule type" value="Genomic_DNA"/>
</dbReference>
<dbReference type="Pfam" id="PF00989">
    <property type="entry name" value="PAS"/>
    <property type="match status" value="1"/>
</dbReference>
<evidence type="ECO:0000256" key="5">
    <source>
        <dbReference type="ARBA" id="ARBA00022777"/>
    </source>
</evidence>
<dbReference type="InterPro" id="IPR000700">
    <property type="entry name" value="PAS-assoc_C"/>
</dbReference>
<name>A0A1T4KCA2_9BACT</name>
<dbReference type="SMART" id="SM00091">
    <property type="entry name" value="PAS"/>
    <property type="match status" value="2"/>
</dbReference>
<dbReference type="PROSITE" id="PS50112">
    <property type="entry name" value="PAS"/>
    <property type="match status" value="1"/>
</dbReference>
<dbReference type="InterPro" id="IPR000014">
    <property type="entry name" value="PAS"/>
</dbReference>
<dbReference type="NCBIfam" id="TIGR00229">
    <property type="entry name" value="sensory_box"/>
    <property type="match status" value="1"/>
</dbReference>
<dbReference type="InterPro" id="IPR003594">
    <property type="entry name" value="HATPase_dom"/>
</dbReference>
<dbReference type="PROSITE" id="PS50109">
    <property type="entry name" value="HIS_KIN"/>
    <property type="match status" value="1"/>
</dbReference>
<reference evidence="9 10" key="1">
    <citation type="submission" date="2017-02" db="EMBL/GenBank/DDBJ databases">
        <authorList>
            <person name="Peterson S.W."/>
        </authorList>
    </citation>
    <scope>NUCLEOTIDE SEQUENCE [LARGE SCALE GENOMIC DNA]</scope>
    <source>
        <strain evidence="9 10">DSM 22335</strain>
    </source>
</reference>
<evidence type="ECO:0000313" key="10">
    <source>
        <dbReference type="Proteomes" id="UP000190888"/>
    </source>
</evidence>
<dbReference type="EC" id="2.7.13.3" evidence="2"/>
<dbReference type="SMART" id="SM00388">
    <property type="entry name" value="HisKA"/>
    <property type="match status" value="1"/>
</dbReference>
<dbReference type="Gene3D" id="3.30.450.20">
    <property type="entry name" value="PAS domain"/>
    <property type="match status" value="2"/>
</dbReference>
<evidence type="ECO:0000259" key="8">
    <source>
        <dbReference type="PROSITE" id="PS50113"/>
    </source>
</evidence>
<dbReference type="Pfam" id="PF08447">
    <property type="entry name" value="PAS_3"/>
    <property type="match status" value="1"/>
</dbReference>
<dbReference type="InterPro" id="IPR036890">
    <property type="entry name" value="HATPase_C_sf"/>
</dbReference>
<gene>
    <name evidence="9" type="ORF">SAMN04488132_101608</name>
</gene>
<dbReference type="PANTHER" id="PTHR43304">
    <property type="entry name" value="PHYTOCHROME-LIKE PROTEIN CPH1"/>
    <property type="match status" value="1"/>
</dbReference>
<evidence type="ECO:0000259" key="6">
    <source>
        <dbReference type="PROSITE" id="PS50109"/>
    </source>
</evidence>
<proteinExistence type="predicted"/>
<dbReference type="STRING" id="413434.SAMN04488132_101608"/>
<keyword evidence="4" id="KW-0808">Transferase</keyword>
<keyword evidence="3" id="KW-0597">Phosphoprotein</keyword>
<dbReference type="Pfam" id="PF00512">
    <property type="entry name" value="HisKA"/>
    <property type="match status" value="1"/>
</dbReference>
<feature type="domain" description="PAC" evidence="8">
    <location>
        <begin position="85"/>
        <end position="138"/>
    </location>
</feature>
<dbReference type="Gene3D" id="1.10.287.130">
    <property type="match status" value="1"/>
</dbReference>
<dbReference type="PANTHER" id="PTHR43304:SF1">
    <property type="entry name" value="PAC DOMAIN-CONTAINING PROTEIN"/>
    <property type="match status" value="1"/>
</dbReference>
<evidence type="ECO:0000256" key="2">
    <source>
        <dbReference type="ARBA" id="ARBA00012438"/>
    </source>
</evidence>